<dbReference type="PANTHER" id="PTHR30001:SF1">
    <property type="entry name" value="RIBONUCLEASE E_G-LIKE PROTEIN, CHLOROPLASTIC"/>
    <property type="match status" value="1"/>
</dbReference>
<reference evidence="13" key="1">
    <citation type="submission" date="2012-06" db="EMBL/GenBank/DDBJ databases">
        <title>Genome analysis of multiple Granulibacter bethesdensis isolates demonstrates substantial genome diversity.</title>
        <authorList>
            <person name="Greenberg D.E."/>
            <person name="Porcella S.F."/>
            <person name="Zarember K."/>
            <person name="Zelazny A.M."/>
            <person name="Bruno D."/>
            <person name="Martens C."/>
            <person name="Barbian K.D."/>
            <person name="Jaske E."/>
            <person name="Holland S.M."/>
        </authorList>
    </citation>
    <scope>NUCLEOTIDE SEQUENCE [LARGE SCALE GENOMIC DNA]</scope>
    <source>
        <strain evidence="13">CGDNIH3</strain>
    </source>
</reference>
<keyword evidence="7 12" id="KW-0378">Hydrolase</keyword>
<dbReference type="Pfam" id="PF10150">
    <property type="entry name" value="RNase_E_G"/>
    <property type="match status" value="1"/>
</dbReference>
<keyword evidence="6" id="KW-0255">Endonuclease</keyword>
<dbReference type="KEGG" id="gbc:GbCGDNIH3_1028"/>
<name>A0AAN0RDK8_9PROT</name>
<dbReference type="GO" id="GO:0003723">
    <property type="term" value="F:RNA binding"/>
    <property type="evidence" value="ECO:0007669"/>
    <property type="project" value="UniProtKB-KW"/>
</dbReference>
<dbReference type="InterPro" id="IPR019307">
    <property type="entry name" value="RNA-bd_AU-1/RNase_E/G"/>
</dbReference>
<dbReference type="GO" id="GO:0046872">
    <property type="term" value="F:metal ion binding"/>
    <property type="evidence" value="ECO:0007669"/>
    <property type="project" value="UniProtKB-KW"/>
</dbReference>
<evidence type="ECO:0000256" key="7">
    <source>
        <dbReference type="ARBA" id="ARBA00022801"/>
    </source>
</evidence>
<dbReference type="AlphaFoldDB" id="A0AAN0RDK8"/>
<feature type="domain" description="S1 motif" evidence="11">
    <location>
        <begin position="89"/>
        <end position="119"/>
    </location>
</feature>
<evidence type="ECO:0000256" key="2">
    <source>
        <dbReference type="ARBA" id="ARBA00022475"/>
    </source>
</evidence>
<protein>
    <submittedName>
        <fullName evidence="12">Ribonuclease E</fullName>
        <ecNumber evidence="12">3.1.26.12</ecNumber>
    </submittedName>
</protein>
<evidence type="ECO:0000256" key="10">
    <source>
        <dbReference type="ARBA" id="ARBA00023136"/>
    </source>
</evidence>
<dbReference type="GO" id="GO:0008995">
    <property type="term" value="F:ribonuclease E activity"/>
    <property type="evidence" value="ECO:0007669"/>
    <property type="project" value="UniProtKB-EC"/>
</dbReference>
<dbReference type="EC" id="3.1.26.12" evidence="12"/>
<keyword evidence="10" id="KW-0472">Membrane</keyword>
<dbReference type="PROSITE" id="PS50126">
    <property type="entry name" value="S1"/>
    <property type="match status" value="1"/>
</dbReference>
<dbReference type="EMBL" id="CP003181">
    <property type="protein sequence ID" value="AHJ62865.1"/>
    <property type="molecule type" value="Genomic_DNA"/>
</dbReference>
<keyword evidence="4" id="KW-0540">Nuclease</keyword>
<dbReference type="GO" id="GO:0005737">
    <property type="term" value="C:cytoplasm"/>
    <property type="evidence" value="ECO:0007669"/>
    <property type="project" value="TreeGrafter"/>
</dbReference>
<dbReference type="InterPro" id="IPR003029">
    <property type="entry name" value="S1_domain"/>
</dbReference>
<evidence type="ECO:0000256" key="1">
    <source>
        <dbReference type="ARBA" id="ARBA00001946"/>
    </source>
</evidence>
<proteinExistence type="predicted"/>
<evidence type="ECO:0000259" key="11">
    <source>
        <dbReference type="PROSITE" id="PS50126"/>
    </source>
</evidence>
<keyword evidence="5" id="KW-0479">Metal-binding</keyword>
<dbReference type="InterPro" id="IPR012340">
    <property type="entry name" value="NA-bd_OB-fold"/>
</dbReference>
<keyword evidence="9" id="KW-0694">RNA-binding</keyword>
<dbReference type="Proteomes" id="UP000019438">
    <property type="component" value="Chromosome"/>
</dbReference>
<dbReference type="GO" id="GO:0006364">
    <property type="term" value="P:rRNA processing"/>
    <property type="evidence" value="ECO:0007669"/>
    <property type="project" value="TreeGrafter"/>
</dbReference>
<dbReference type="SUPFAM" id="SSF50249">
    <property type="entry name" value="Nucleic acid-binding proteins"/>
    <property type="match status" value="1"/>
</dbReference>
<keyword evidence="2" id="KW-1003">Cell membrane</keyword>
<keyword evidence="8" id="KW-0460">Magnesium</keyword>
<evidence type="ECO:0000313" key="12">
    <source>
        <dbReference type="EMBL" id="AHJ62865.1"/>
    </source>
</evidence>
<keyword evidence="3" id="KW-0997">Cell inner membrane</keyword>
<evidence type="ECO:0000256" key="4">
    <source>
        <dbReference type="ARBA" id="ARBA00022722"/>
    </source>
</evidence>
<dbReference type="PANTHER" id="PTHR30001">
    <property type="entry name" value="RIBONUCLEASE"/>
    <property type="match status" value="1"/>
</dbReference>
<evidence type="ECO:0000256" key="6">
    <source>
        <dbReference type="ARBA" id="ARBA00022759"/>
    </source>
</evidence>
<evidence type="ECO:0000256" key="8">
    <source>
        <dbReference type="ARBA" id="ARBA00022842"/>
    </source>
</evidence>
<gene>
    <name evidence="12" type="ORF">GbCGDNIH3_1028</name>
</gene>
<organism evidence="12 13">
    <name type="scientific">Granulibacter bethesdensis</name>
    <dbReference type="NCBI Taxonomy" id="364410"/>
    <lineage>
        <taxon>Bacteria</taxon>
        <taxon>Pseudomonadati</taxon>
        <taxon>Pseudomonadota</taxon>
        <taxon>Alphaproteobacteria</taxon>
        <taxon>Acetobacterales</taxon>
        <taxon>Acetobacteraceae</taxon>
        <taxon>Granulibacter</taxon>
    </lineage>
</organism>
<evidence type="ECO:0000256" key="5">
    <source>
        <dbReference type="ARBA" id="ARBA00022723"/>
    </source>
</evidence>
<evidence type="ECO:0000313" key="13">
    <source>
        <dbReference type="Proteomes" id="UP000019438"/>
    </source>
</evidence>
<accession>A0AAN0RDK8</accession>
<dbReference type="CDD" id="cd04453">
    <property type="entry name" value="S1_RNase_E"/>
    <property type="match status" value="1"/>
</dbReference>
<sequence length="423" mass="45245">MPFRVWRPPISVSFPAATAMSSGCLCSRPPSCCAGWVSVRSEMSGLSESPLSFFLRVSCSPGERRVALTQNDQLLDFMIDRPGRPDGFGDMYRGRVIARVSAMAGAFVALPEGAEGFLPDSACHASLPKTGEPVFVRVTRSASGGKGPRLATIPAPAHDMPEGASPLLLHRGPTGLDDLAVACPGAIILVDNHAVFASLRPIYGERVRMAVEPVWDEALQADIATLATSDALLPGGAMLHVQPTAALVALDVDAGSATAARDSKNRAQMQINHAILPSIARQIRLRNLSGAILLDLAGVQARKRPSFAAPLTEALAEDPLHPRLHGFTALGFAEISRQRHRPPLHEMLQGPHAAALAVLRQGWRWSIKNPGRQPSLRLSPAVHEALSRDSVALEEFRHETGLLPILISDPALRGDRAICLETD</sequence>
<evidence type="ECO:0000256" key="9">
    <source>
        <dbReference type="ARBA" id="ARBA00022884"/>
    </source>
</evidence>
<evidence type="ECO:0000256" key="3">
    <source>
        <dbReference type="ARBA" id="ARBA00022519"/>
    </source>
</evidence>
<dbReference type="PROSITE" id="PS51257">
    <property type="entry name" value="PROKAR_LIPOPROTEIN"/>
    <property type="match status" value="1"/>
</dbReference>
<dbReference type="InterPro" id="IPR004659">
    <property type="entry name" value="RNase_E/G"/>
</dbReference>
<comment type="cofactor">
    <cofactor evidence="1">
        <name>Mg(2+)</name>
        <dbReference type="ChEBI" id="CHEBI:18420"/>
    </cofactor>
</comment>